<sequence length="154" mass="16806">MDDFSVPVSIPLDSDGFLRRECPTCEGEFKWFSHDEGDPDAEVAEQYFCPLCGVPAGCDSWWTPAQLAYMQGVAAPEIDRVIRESIGDAFRGIRGVTFRQNADFGLGTPTPDPLVEPDDMIIVEPPCHPNEPVKVPEAATARLYCLVCGAPFAA</sequence>
<accession>A0A511YWH7</accession>
<dbReference type="Proteomes" id="UP000321484">
    <property type="component" value="Unassembled WGS sequence"/>
</dbReference>
<reference evidence="1 2" key="1">
    <citation type="submission" date="2019-07" db="EMBL/GenBank/DDBJ databases">
        <title>Whole genome shotgun sequence of Actinotalea fermentans NBRC 105374.</title>
        <authorList>
            <person name="Hosoyama A."/>
            <person name="Uohara A."/>
            <person name="Ohji S."/>
            <person name="Ichikawa N."/>
        </authorList>
    </citation>
    <scope>NUCLEOTIDE SEQUENCE [LARGE SCALE GENOMIC DNA]</scope>
    <source>
        <strain evidence="1 2">NBRC 105374</strain>
    </source>
</reference>
<dbReference type="AlphaFoldDB" id="A0A511YWH7"/>
<dbReference type="EMBL" id="BJYK01000001">
    <property type="protein sequence ID" value="GEN79486.1"/>
    <property type="molecule type" value="Genomic_DNA"/>
</dbReference>
<evidence type="ECO:0000313" key="2">
    <source>
        <dbReference type="Proteomes" id="UP000321484"/>
    </source>
</evidence>
<gene>
    <name evidence="1" type="ORF">AFE02nite_12200</name>
</gene>
<name>A0A511YWH7_9CELL</name>
<organism evidence="1 2">
    <name type="scientific">Actinotalea fermentans</name>
    <dbReference type="NCBI Taxonomy" id="43671"/>
    <lineage>
        <taxon>Bacteria</taxon>
        <taxon>Bacillati</taxon>
        <taxon>Actinomycetota</taxon>
        <taxon>Actinomycetes</taxon>
        <taxon>Micrococcales</taxon>
        <taxon>Cellulomonadaceae</taxon>
        <taxon>Actinotalea</taxon>
    </lineage>
</organism>
<keyword evidence="2" id="KW-1185">Reference proteome</keyword>
<protein>
    <submittedName>
        <fullName evidence="1">Uncharacterized protein</fullName>
    </submittedName>
</protein>
<proteinExistence type="predicted"/>
<evidence type="ECO:0000313" key="1">
    <source>
        <dbReference type="EMBL" id="GEN79486.1"/>
    </source>
</evidence>
<dbReference type="OrthoDB" id="5502728at2"/>
<comment type="caution">
    <text evidence="1">The sequence shown here is derived from an EMBL/GenBank/DDBJ whole genome shotgun (WGS) entry which is preliminary data.</text>
</comment>
<dbReference type="RefSeq" id="WP_034243875.1">
    <property type="nucleotide sequence ID" value="NZ_BJYK01000001.1"/>
</dbReference>